<comment type="caution">
    <text evidence="1">The sequence shown here is derived from an EMBL/GenBank/DDBJ whole genome shotgun (WGS) entry which is preliminary data.</text>
</comment>
<evidence type="ECO:0000313" key="1">
    <source>
        <dbReference type="EMBL" id="CAI2381974.1"/>
    </source>
</evidence>
<reference evidence="1" key="1">
    <citation type="submission" date="2023-07" db="EMBL/GenBank/DDBJ databases">
        <authorList>
            <consortium name="AG Swart"/>
            <person name="Singh M."/>
            <person name="Singh A."/>
            <person name="Seah K."/>
            <person name="Emmerich C."/>
        </authorList>
    </citation>
    <scope>NUCLEOTIDE SEQUENCE</scope>
    <source>
        <strain evidence="1">DP1</strain>
    </source>
</reference>
<evidence type="ECO:0000313" key="2">
    <source>
        <dbReference type="Proteomes" id="UP001295684"/>
    </source>
</evidence>
<sequence length="174" mass="21087">MSLAYMEKRYQAIKNKEHELNYTFNPVSKKRSASSTYLTGSKRLKRHPYFEEIKKDYTTDAKTWSSYMSYEKPAEDPYGEVRYERNDYKTISMFKSHRKRPRSRLNNFYKVAENLHNSYSKKRMTKKKHEEVFGWKKRVYINPKFRNQNISFKNWKINGSVKKRSPTAYGNFNI</sequence>
<name>A0AAD1XZQ3_EUPCR</name>
<gene>
    <name evidence="1" type="ORF">ECRASSUSDP1_LOCUS23441</name>
</gene>
<protein>
    <submittedName>
        <fullName evidence="1">Uncharacterized protein</fullName>
    </submittedName>
</protein>
<dbReference type="EMBL" id="CAMPGE010024112">
    <property type="protein sequence ID" value="CAI2381974.1"/>
    <property type="molecule type" value="Genomic_DNA"/>
</dbReference>
<accession>A0AAD1XZQ3</accession>
<organism evidence="1 2">
    <name type="scientific">Euplotes crassus</name>
    <dbReference type="NCBI Taxonomy" id="5936"/>
    <lineage>
        <taxon>Eukaryota</taxon>
        <taxon>Sar</taxon>
        <taxon>Alveolata</taxon>
        <taxon>Ciliophora</taxon>
        <taxon>Intramacronucleata</taxon>
        <taxon>Spirotrichea</taxon>
        <taxon>Hypotrichia</taxon>
        <taxon>Euplotida</taxon>
        <taxon>Euplotidae</taxon>
        <taxon>Moneuplotes</taxon>
    </lineage>
</organism>
<proteinExistence type="predicted"/>
<keyword evidence="2" id="KW-1185">Reference proteome</keyword>
<dbReference type="AlphaFoldDB" id="A0AAD1XZQ3"/>
<dbReference type="Proteomes" id="UP001295684">
    <property type="component" value="Unassembled WGS sequence"/>
</dbReference>